<evidence type="ECO:0000256" key="1">
    <source>
        <dbReference type="ARBA" id="ARBA00022801"/>
    </source>
</evidence>
<keyword evidence="2" id="KW-0863">Zinc-finger</keyword>
<evidence type="ECO:0000256" key="2">
    <source>
        <dbReference type="PROSITE-ProRule" id="PRU00325"/>
    </source>
</evidence>
<evidence type="ECO:0000259" key="3">
    <source>
        <dbReference type="PROSITE" id="PS50966"/>
    </source>
</evidence>
<keyword evidence="7" id="KW-1185">Reference proteome</keyword>
<dbReference type="PROSITE" id="PS50966">
    <property type="entry name" value="ZF_SWIM"/>
    <property type="match status" value="1"/>
</dbReference>
<dbReference type="CDD" id="cd18793">
    <property type="entry name" value="SF2_C_SNF"/>
    <property type="match status" value="1"/>
</dbReference>
<dbReference type="GO" id="GO:0005524">
    <property type="term" value="F:ATP binding"/>
    <property type="evidence" value="ECO:0007669"/>
    <property type="project" value="InterPro"/>
</dbReference>
<dbReference type="eggNOG" id="COG0553">
    <property type="taxonomic scope" value="Bacteria"/>
</dbReference>
<dbReference type="Pfam" id="PF00176">
    <property type="entry name" value="SNF2-rel_dom"/>
    <property type="match status" value="1"/>
</dbReference>
<dbReference type="PROSITE" id="PS51192">
    <property type="entry name" value="HELICASE_ATP_BIND_1"/>
    <property type="match status" value="1"/>
</dbReference>
<dbReference type="Pfam" id="PF08455">
    <property type="entry name" value="SNF2_assoc"/>
    <property type="match status" value="1"/>
</dbReference>
<dbReference type="InterPro" id="IPR007527">
    <property type="entry name" value="Znf_SWIM"/>
</dbReference>
<keyword evidence="2" id="KW-0862">Zinc</keyword>
<organism evidence="6 7">
    <name type="scientific">Chthoniobacter flavus Ellin428</name>
    <dbReference type="NCBI Taxonomy" id="497964"/>
    <lineage>
        <taxon>Bacteria</taxon>
        <taxon>Pseudomonadati</taxon>
        <taxon>Verrucomicrobiota</taxon>
        <taxon>Spartobacteria</taxon>
        <taxon>Chthoniobacterales</taxon>
        <taxon>Chthoniobacteraceae</taxon>
        <taxon>Chthoniobacter</taxon>
    </lineage>
</organism>
<dbReference type="InParanoid" id="B4D9A6"/>
<dbReference type="SMART" id="SM00487">
    <property type="entry name" value="DEXDc"/>
    <property type="match status" value="1"/>
</dbReference>
<comment type="caution">
    <text evidence="6">The sequence shown here is derived from an EMBL/GenBank/DDBJ whole genome shotgun (WGS) entry which is preliminary data.</text>
</comment>
<keyword evidence="6" id="KW-0418">Kinase</keyword>
<keyword evidence="6" id="KW-0723">Serine/threonine-protein kinase</keyword>
<dbReference type="GO" id="GO:0008270">
    <property type="term" value="F:zinc ion binding"/>
    <property type="evidence" value="ECO:0007669"/>
    <property type="project" value="UniProtKB-KW"/>
</dbReference>
<proteinExistence type="predicted"/>
<dbReference type="Proteomes" id="UP000005824">
    <property type="component" value="Unassembled WGS sequence"/>
</dbReference>
<accession>B4D9A6</accession>
<dbReference type="EMBL" id="ABVL01000025">
    <property type="protein sequence ID" value="EDY17009.1"/>
    <property type="molecule type" value="Genomic_DNA"/>
</dbReference>
<dbReference type="CDD" id="cd18012">
    <property type="entry name" value="DEXQc_arch_SWI2_SNF2"/>
    <property type="match status" value="1"/>
</dbReference>
<dbReference type="EC" id="2.7.11.1" evidence="6"/>
<dbReference type="InterPro" id="IPR014001">
    <property type="entry name" value="Helicase_ATP-bd"/>
</dbReference>
<dbReference type="PANTHER" id="PTHR10799">
    <property type="entry name" value="SNF2/RAD54 HELICASE FAMILY"/>
    <property type="match status" value="1"/>
</dbReference>
<dbReference type="Gene3D" id="3.40.50.300">
    <property type="entry name" value="P-loop containing nucleotide triphosphate hydrolases"/>
    <property type="match status" value="1"/>
</dbReference>
<dbReference type="Pfam" id="PF00271">
    <property type="entry name" value="Helicase_C"/>
    <property type="match status" value="1"/>
</dbReference>
<dbReference type="Gene3D" id="3.40.50.10810">
    <property type="entry name" value="Tandem AAA-ATPase domain"/>
    <property type="match status" value="1"/>
</dbReference>
<dbReference type="STRING" id="497964.CfE428DRAFT_5496"/>
<evidence type="ECO:0000313" key="6">
    <source>
        <dbReference type="EMBL" id="EDY17009.1"/>
    </source>
</evidence>
<reference evidence="6 7" key="1">
    <citation type="journal article" date="2011" name="J. Bacteriol.">
        <title>Genome sequence of Chthoniobacter flavus Ellin428, an aerobic heterotrophic soil bacterium.</title>
        <authorList>
            <person name="Kant R."/>
            <person name="van Passel M.W."/>
            <person name="Palva A."/>
            <person name="Lucas S."/>
            <person name="Lapidus A."/>
            <person name="Glavina Del Rio T."/>
            <person name="Dalin E."/>
            <person name="Tice H."/>
            <person name="Bruce D."/>
            <person name="Goodwin L."/>
            <person name="Pitluck S."/>
            <person name="Larimer F.W."/>
            <person name="Land M.L."/>
            <person name="Hauser L."/>
            <person name="Sangwan P."/>
            <person name="de Vos W.M."/>
            <person name="Janssen P.H."/>
            <person name="Smidt H."/>
        </authorList>
    </citation>
    <scope>NUCLEOTIDE SEQUENCE [LARGE SCALE GENOMIC DNA]</scope>
    <source>
        <strain evidence="6 7">Ellin428</strain>
    </source>
</reference>
<dbReference type="InterPro" id="IPR001650">
    <property type="entry name" value="Helicase_C-like"/>
</dbReference>
<keyword evidence="1" id="KW-0378">Hydrolase</keyword>
<keyword evidence="2" id="KW-0479">Metal-binding</keyword>
<dbReference type="GO" id="GO:0016787">
    <property type="term" value="F:hydrolase activity"/>
    <property type="evidence" value="ECO:0007669"/>
    <property type="project" value="UniProtKB-KW"/>
</dbReference>
<dbReference type="PROSITE" id="PS51194">
    <property type="entry name" value="HELICASE_CTER"/>
    <property type="match status" value="1"/>
</dbReference>
<dbReference type="AlphaFoldDB" id="B4D9A6"/>
<dbReference type="InterPro" id="IPR013663">
    <property type="entry name" value="Helicase_SWF/SNF/SWI_bac"/>
</dbReference>
<dbReference type="InterPro" id="IPR027417">
    <property type="entry name" value="P-loop_NTPase"/>
</dbReference>
<dbReference type="InterPro" id="IPR049730">
    <property type="entry name" value="SNF2/RAD54-like_C"/>
</dbReference>
<feature type="domain" description="SWIM-type" evidence="3">
    <location>
        <begin position="51"/>
        <end position="90"/>
    </location>
</feature>
<gene>
    <name evidence="6" type="ORF">CfE428DRAFT_5496</name>
</gene>
<feature type="domain" description="Helicase ATP-binding" evidence="4">
    <location>
        <begin position="371"/>
        <end position="526"/>
    </location>
</feature>
<dbReference type="InterPro" id="IPR000330">
    <property type="entry name" value="SNF2_N"/>
</dbReference>
<dbReference type="GO" id="GO:0004674">
    <property type="term" value="F:protein serine/threonine kinase activity"/>
    <property type="evidence" value="ECO:0007669"/>
    <property type="project" value="UniProtKB-KW"/>
</dbReference>
<dbReference type="SMART" id="SM00490">
    <property type="entry name" value="HELICc"/>
    <property type="match status" value="1"/>
</dbReference>
<dbReference type="RefSeq" id="WP_006982817.1">
    <property type="nucleotide sequence ID" value="NZ_ABVL01000025.1"/>
</dbReference>
<dbReference type="InterPro" id="IPR038718">
    <property type="entry name" value="SNF2-like_sf"/>
</dbReference>
<sequence>MIPITERFLSDAGGWQALKQARALHQMGRVIAAKYEPPLLEGSVREGEQEFRSGLKILTASNVENLCTCRESRLRGVICAHSLAVGLEIINPRQGAVAPAGGKSFSGVLGGVSRGPSTPSVPAGERPKFYLQVEGSLNYLTAKLDAEYSTGKTTMTGHRRYAHPAEEAAMERLQKAGFAEPDAKGEMVLKGEPKILAFFAGELPRLQRDWEVTLGARFDYVTRDIERVEPKLQIRGSGENWFDLSLELSASSGEQFSAAEIQRLLQSGQSSTKLKNKKVAVFDPLALEQLQQALTESNPQQRQPGMYRVSSAHAGYLDTLAREQGTRVHADARWNSWTETLRDITRLPAMPLGDLEEVLRGYQKTGVYWLQFLATHGLAGIIADEMGLGKTVQALAFLRALGGRALIVCPSSLVFNWAREAARFTPERKVLAIVGEGRTKLFGPPLEQAELVITSYPLLRRDVERYRDWEFAAAVLDEAQHIKNPDSQNAQAACALRAKNRFLLTGTPIENSLKDLWSLMHFLMPGYLGSAKDFRERYERDIQNDPLGATSKRLLQRIRPFVLRRTKRAVATELPEKIEQVSYCELTSRQKDVYAELVKATRRTLSDLAGGKDQGKARIAMLTALLRLRQACCDLRLLGQDDIESEQASAKIELLRELLAEAVDGGHRVLIFSQFVSMLTLLREALTEDEIPYCYLDGSTKDRAAEVDRFQAGETPAFLISLKAGGVGLNLTAADTVIHFDPWWNPAVEAQATDRAHRIGQQKVVTAYKLIARDTVEEKILALQQKKRALVDATIESEQPLMDGLSLDEIQEMLT</sequence>
<feature type="domain" description="Helicase C-terminal" evidence="5">
    <location>
        <begin position="654"/>
        <end position="802"/>
    </location>
</feature>
<keyword evidence="6" id="KW-0808">Transferase</keyword>
<evidence type="ECO:0000259" key="4">
    <source>
        <dbReference type="PROSITE" id="PS51192"/>
    </source>
</evidence>
<evidence type="ECO:0000259" key="5">
    <source>
        <dbReference type="PROSITE" id="PS51194"/>
    </source>
</evidence>
<protein>
    <submittedName>
        <fullName evidence="6">Non-specific serine/threonine protein kinase</fullName>
        <ecNumber evidence="6">2.7.11.1</ecNumber>
    </submittedName>
</protein>
<name>B4D9A6_9BACT</name>
<evidence type="ECO:0000313" key="7">
    <source>
        <dbReference type="Proteomes" id="UP000005824"/>
    </source>
</evidence>
<dbReference type="SUPFAM" id="SSF52540">
    <property type="entry name" value="P-loop containing nucleoside triphosphate hydrolases"/>
    <property type="match status" value="2"/>
</dbReference>